<feature type="region of interest" description="Disordered" evidence="1">
    <location>
        <begin position="1"/>
        <end position="79"/>
    </location>
</feature>
<protein>
    <submittedName>
        <fullName evidence="2">Uncharacterized protein</fullName>
    </submittedName>
</protein>
<dbReference type="PANTHER" id="PTHR42834">
    <property type="entry name" value="ENDONUCLEASE/EXONUCLEASE/PHOSPHATASE FAMILY PROTEIN (AFU_ORTHOLOGUE AFUA_3G09210)"/>
    <property type="match status" value="1"/>
</dbReference>
<dbReference type="Proteomes" id="UP001321475">
    <property type="component" value="Chromosome"/>
</dbReference>
<dbReference type="RefSeq" id="WP_286218686.1">
    <property type="nucleotide sequence ID" value="NZ_AP027729.1"/>
</dbReference>
<accession>A0ABM8G0I5</accession>
<proteinExistence type="predicted"/>
<evidence type="ECO:0000313" key="2">
    <source>
        <dbReference type="EMBL" id="BDZ41558.1"/>
    </source>
</evidence>
<evidence type="ECO:0000313" key="3">
    <source>
        <dbReference type="Proteomes" id="UP001321475"/>
    </source>
</evidence>
<dbReference type="EMBL" id="AP027729">
    <property type="protein sequence ID" value="BDZ41558.1"/>
    <property type="molecule type" value="Genomic_DNA"/>
</dbReference>
<evidence type="ECO:0000256" key="1">
    <source>
        <dbReference type="SAM" id="MobiDB-lite"/>
    </source>
</evidence>
<name>A0ABM8G0I5_9CELL</name>
<dbReference type="PANTHER" id="PTHR42834:SF1">
    <property type="entry name" value="ENDONUCLEASE_EXONUCLEASE_PHOSPHATASE FAMILY PROTEIN (AFU_ORTHOLOGUE AFUA_3G09210)"/>
    <property type="match status" value="1"/>
</dbReference>
<reference evidence="3" key="1">
    <citation type="journal article" date="2019" name="Int. J. Syst. Evol. Microbiol.">
        <title>The Global Catalogue of Microorganisms (GCM) 10K type strain sequencing project: providing services to taxonomists for standard genome sequencing and annotation.</title>
        <authorList>
            <consortium name="The Broad Institute Genomics Platform"/>
            <consortium name="The Broad Institute Genome Sequencing Center for Infectious Disease"/>
            <person name="Wu L."/>
            <person name="Ma J."/>
        </authorList>
    </citation>
    <scope>NUCLEOTIDE SEQUENCE [LARGE SCALE GENOMIC DNA]</scope>
    <source>
        <strain evidence="3">NBRC 108565</strain>
    </source>
</reference>
<organism evidence="2 3">
    <name type="scientific">Paraoerskovia sediminicola</name>
    <dbReference type="NCBI Taxonomy" id="1138587"/>
    <lineage>
        <taxon>Bacteria</taxon>
        <taxon>Bacillati</taxon>
        <taxon>Actinomycetota</taxon>
        <taxon>Actinomycetes</taxon>
        <taxon>Micrococcales</taxon>
        <taxon>Cellulomonadaceae</taxon>
        <taxon>Paraoerskovia</taxon>
    </lineage>
</organism>
<keyword evidence="3" id="KW-1185">Reference proteome</keyword>
<gene>
    <name evidence="2" type="ORF">GCM10025865_08570</name>
</gene>
<sequence length="300" mass="30353">MAGVVDTLGYGGSNTFETAAAPAGQGTGVVGSLNRTDAVDTDDNSADFRFLGTVTPENSGGAPEPTETPTDEPTDPPVDPTEVAISDIQGTGDATPLAGQTVTTSGVVTAAYPTGGFDGFYLQTAGTGGDLDLASHDASDAVFVYSAAGAAAVQVGDHVEVTGLAKEFFGLTEVEATSWTVLDEPAEAVKPAAVAWPSDEADRESLEGMLLAPTGDFTATDTYSTNRYGYVGLASGTSPLVQPTAVGRPGSAEAAAAVADNAARGVLLDDGSTWDYTRGDARNSPLPYLTGETRCGSVPR</sequence>
<dbReference type="CDD" id="cd04486">
    <property type="entry name" value="YhcR_OBF_like"/>
    <property type="match status" value="1"/>
</dbReference>